<proteinExistence type="predicted"/>
<organism evidence="2 3">
    <name type="scientific">Rhodococcoides kroppenstedtii</name>
    <dbReference type="NCBI Taxonomy" id="293050"/>
    <lineage>
        <taxon>Bacteria</taxon>
        <taxon>Bacillati</taxon>
        <taxon>Actinomycetota</taxon>
        <taxon>Actinomycetes</taxon>
        <taxon>Mycobacteriales</taxon>
        <taxon>Nocardiaceae</taxon>
        <taxon>Rhodococcoides</taxon>
    </lineage>
</organism>
<dbReference type="OrthoDB" id="3173428at2"/>
<gene>
    <name evidence="2" type="ORF">SAMN05444374_107178</name>
</gene>
<reference evidence="2 3" key="1">
    <citation type="submission" date="2016-10" db="EMBL/GenBank/DDBJ databases">
        <authorList>
            <person name="de Groot N.N."/>
        </authorList>
    </citation>
    <scope>NUCLEOTIDE SEQUENCE [LARGE SCALE GENOMIC DNA]</scope>
    <source>
        <strain evidence="2 3">DSM 44908</strain>
    </source>
</reference>
<evidence type="ECO:0000259" key="1">
    <source>
        <dbReference type="Pfam" id="PF07969"/>
    </source>
</evidence>
<dbReference type="Gene3D" id="3.20.20.140">
    <property type="entry name" value="Metal-dependent hydrolases"/>
    <property type="match status" value="1"/>
</dbReference>
<dbReference type="PANTHER" id="PTHR22642">
    <property type="entry name" value="IMIDAZOLONEPROPIONASE"/>
    <property type="match status" value="1"/>
</dbReference>
<feature type="domain" description="Amidohydrolase 3" evidence="1">
    <location>
        <begin position="42"/>
        <end position="492"/>
    </location>
</feature>
<accession>A0A1I0TNN4</accession>
<dbReference type="Gene3D" id="3.10.310.70">
    <property type="match status" value="1"/>
</dbReference>
<dbReference type="Proteomes" id="UP000182054">
    <property type="component" value="Unassembled WGS sequence"/>
</dbReference>
<dbReference type="RefSeq" id="WP_068361418.1">
    <property type="nucleotide sequence ID" value="NZ_FOJN01000007.1"/>
</dbReference>
<dbReference type="GO" id="GO:0016810">
    <property type="term" value="F:hydrolase activity, acting on carbon-nitrogen (but not peptide) bonds"/>
    <property type="evidence" value="ECO:0007669"/>
    <property type="project" value="InterPro"/>
</dbReference>
<dbReference type="SUPFAM" id="SSF51556">
    <property type="entry name" value="Metallo-dependent hydrolases"/>
    <property type="match status" value="1"/>
</dbReference>
<evidence type="ECO:0000313" key="2">
    <source>
        <dbReference type="EMBL" id="SFA52596.1"/>
    </source>
</evidence>
<dbReference type="SUPFAM" id="SSF51338">
    <property type="entry name" value="Composite domain of metallo-dependent hydrolases"/>
    <property type="match status" value="1"/>
</dbReference>
<evidence type="ECO:0000313" key="3">
    <source>
        <dbReference type="Proteomes" id="UP000182054"/>
    </source>
</evidence>
<dbReference type="InterPro" id="IPR013108">
    <property type="entry name" value="Amidohydro_3"/>
</dbReference>
<dbReference type="EMBL" id="FOJN01000007">
    <property type="protein sequence ID" value="SFA52596.1"/>
    <property type="molecule type" value="Genomic_DNA"/>
</dbReference>
<dbReference type="InterPro" id="IPR011059">
    <property type="entry name" value="Metal-dep_hydrolase_composite"/>
</dbReference>
<name>A0A1I0TNN4_9NOCA</name>
<protein>
    <recommendedName>
        <fullName evidence="1">Amidohydrolase 3 domain-containing protein</fullName>
    </recommendedName>
</protein>
<dbReference type="AlphaFoldDB" id="A0A1I0TNN4"/>
<sequence>MLLQRVRVDPAQEGLSDVRVEGDRVTEISAPGERLSAAGDDIVDGAGGVLLPGFVDAHVHMAQWSMARRRIDVGHATSAADVVDILVASGERSVVRAQGYRAALWSTPPHKDMLEAALPGAHVAVTSMDLHSVWLSPALMDALGVVHPTGVFRDHDAIAMMGALDARVDDAELDRHVLDGADELARRGITEILDFEYDDNWSAWSRRAARRLPGVRATASTWPTWLEQCVAAGRRTGEPVPDTAGTVRMGPLKIMADGSLNTRTACCHDPYPDDDGGSSESHGLLLVDEPELVRLMTTAASGSIASAVHAIGDRANTVVLDAVASVRARMRTGELPTVGARIEHAQQVRPADLARFADLGVVASVQPQHAMSDRDVVDVLWADRASRAYPYRSLHRLGVTLQFGSDAPVSPPDPRAAVADAVHRTDDDRPPWEPDEALPLSAALRSACGGRDAVTVGSAADLTVLAQWPHLLSNADLRSVPVLVTISGGRLTHLSA</sequence>
<dbReference type="Gene3D" id="2.30.40.10">
    <property type="entry name" value="Urease, subunit C, domain 1"/>
    <property type="match status" value="1"/>
</dbReference>
<dbReference type="InterPro" id="IPR032466">
    <property type="entry name" value="Metal_Hydrolase"/>
</dbReference>
<dbReference type="GeneID" id="85486100"/>
<dbReference type="PANTHER" id="PTHR22642:SF2">
    <property type="entry name" value="PROTEIN LONG AFTER FAR-RED 3"/>
    <property type="match status" value="1"/>
</dbReference>
<dbReference type="Pfam" id="PF07969">
    <property type="entry name" value="Amidohydro_3"/>
    <property type="match status" value="1"/>
</dbReference>